<keyword evidence="4" id="KW-1185">Reference proteome</keyword>
<dbReference type="EMBL" id="CP045875">
    <property type="protein sequence ID" value="QGG46692.1"/>
    <property type="molecule type" value="Genomic_DNA"/>
</dbReference>
<dbReference type="InterPro" id="IPR013693">
    <property type="entry name" value="SpoIID/LytB_N"/>
</dbReference>
<dbReference type="InterPro" id="IPR051922">
    <property type="entry name" value="Bact_Sporulation_Assoc"/>
</dbReference>
<accession>A0A5Q2N0C7</accession>
<dbReference type="AlphaFoldDB" id="A0A5Q2N0C7"/>
<dbReference type="GO" id="GO:0030288">
    <property type="term" value="C:outer membrane-bounded periplasmic space"/>
    <property type="evidence" value="ECO:0007669"/>
    <property type="project" value="TreeGrafter"/>
</dbReference>
<dbReference type="NCBIfam" id="TIGR02669">
    <property type="entry name" value="SpoIID_LytB"/>
    <property type="match status" value="1"/>
</dbReference>
<dbReference type="InterPro" id="IPR013486">
    <property type="entry name" value="SpoIID/LytB"/>
</dbReference>
<dbReference type="PANTHER" id="PTHR30032:SF4">
    <property type="entry name" value="AMIDASE ENHANCER"/>
    <property type="match status" value="1"/>
</dbReference>
<dbReference type="PANTHER" id="PTHR30032">
    <property type="entry name" value="N-ACETYLMURAMOYL-L-ALANINE AMIDASE-RELATED"/>
    <property type="match status" value="1"/>
</dbReference>
<reference evidence="4" key="1">
    <citation type="submission" date="2019-11" db="EMBL/GenBank/DDBJ databases">
        <title>Genome sequence of Heliorestis convoluta strain HH, an alkaliphilic and minimalistic phototrophic bacterium from a soda lake in Egypt.</title>
        <authorList>
            <person name="Dewey E.D."/>
            <person name="Stokes L.M."/>
            <person name="Burchell B.M."/>
            <person name="Shaffer K.N."/>
            <person name="Huntington A.M."/>
            <person name="Baker J.M."/>
            <person name="Nadendla S."/>
            <person name="Giglio M.G."/>
            <person name="Touchman J.W."/>
            <person name="Blankenship R.E."/>
            <person name="Madigan M.T."/>
            <person name="Sattley W.M."/>
        </authorList>
    </citation>
    <scope>NUCLEOTIDE SEQUENCE [LARGE SCALE GENOMIC DNA]</scope>
    <source>
        <strain evidence="4">HH</strain>
    </source>
</reference>
<gene>
    <name evidence="3" type="ORF">FTV88_0513</name>
</gene>
<evidence type="ECO:0000259" key="2">
    <source>
        <dbReference type="Pfam" id="PF08486"/>
    </source>
</evidence>
<feature type="transmembrane region" description="Helical" evidence="1">
    <location>
        <begin position="42"/>
        <end position="61"/>
    </location>
</feature>
<dbReference type="GO" id="GO:0030435">
    <property type="term" value="P:sporulation resulting in formation of a cellular spore"/>
    <property type="evidence" value="ECO:0007669"/>
    <property type="project" value="InterPro"/>
</dbReference>
<name>A0A5Q2N0C7_9FIRM</name>
<keyword evidence="1" id="KW-0812">Transmembrane</keyword>
<dbReference type="KEGG" id="hcv:FTV88_0513"/>
<evidence type="ECO:0000313" key="4">
    <source>
        <dbReference type="Proteomes" id="UP000366051"/>
    </source>
</evidence>
<dbReference type="Proteomes" id="UP000366051">
    <property type="component" value="Chromosome"/>
</dbReference>
<organism evidence="3 4">
    <name type="scientific">Heliorestis convoluta</name>
    <dbReference type="NCBI Taxonomy" id="356322"/>
    <lineage>
        <taxon>Bacteria</taxon>
        <taxon>Bacillati</taxon>
        <taxon>Bacillota</taxon>
        <taxon>Clostridia</taxon>
        <taxon>Eubacteriales</taxon>
        <taxon>Heliobacteriaceae</taxon>
        <taxon>Heliorestis</taxon>
    </lineage>
</organism>
<sequence length="521" mass="57262">MLFRKAKQERKTLCRKYPSGRKKISNVARKGEQTLDKAQRKGWLYGLGILLSLFFLVMPLSQARAETVDVPTVRVLIDQPVTVEIKIASGRYGLIDEQTGMPIDYQPTQGDWRITAVGRALQITSGGQALPRTYSGPIYLHGIAGTENILEINGKKYRGNLRIYPPQAVDQRGLVLINDLDLESYLYGVVGPEMGFGAPQEALKAQAVVSRSYALYHLTIRQRSNSLFDLRADTSSQVYRGIEGERDHIRQVVDDTRGQVLHYDGRVIEAVYHSNAGGKTESAQFVWNESRPYLEGVTSPDDAYAEELSTATAAAYRWRKTITAQEITERAQSITGRDIGTVKAIRIAEKSPTGRVIRLEVVGSKETITVDKLLVRALVNTPSTLFTVASAVTSTENTIVGKPTGNSTITVLAADESPRAYTIKEASVFAMGADLIPRQVDAAKELFILSQGGLNQSSTIEIRPGDTFTLQGHGYGHGVGMSQWGAMGMSIKGKTYKEIVEHYYGGSQRNGRLQIVGDWGT</sequence>
<proteinExistence type="predicted"/>
<evidence type="ECO:0000313" key="3">
    <source>
        <dbReference type="EMBL" id="QGG46692.1"/>
    </source>
</evidence>
<protein>
    <submittedName>
        <fullName evidence="3">SpoIID/LytB domain-containing protein</fullName>
    </submittedName>
</protein>
<feature type="domain" description="Sporulation stage II protein D amidase enhancer LytB N-terminal" evidence="2">
    <location>
        <begin position="172"/>
        <end position="263"/>
    </location>
</feature>
<keyword evidence="1" id="KW-0472">Membrane</keyword>
<evidence type="ECO:0000256" key="1">
    <source>
        <dbReference type="SAM" id="Phobius"/>
    </source>
</evidence>
<dbReference type="Pfam" id="PF08486">
    <property type="entry name" value="SpoIID"/>
    <property type="match status" value="1"/>
</dbReference>
<keyword evidence="1" id="KW-1133">Transmembrane helix</keyword>